<reference evidence="1 2" key="1">
    <citation type="submission" date="2024-02" db="EMBL/GenBank/DDBJ databases">
        <authorList>
            <person name="Chen Y."/>
            <person name="Shah S."/>
            <person name="Dougan E. K."/>
            <person name="Thang M."/>
            <person name="Chan C."/>
        </authorList>
    </citation>
    <scope>NUCLEOTIDE SEQUENCE [LARGE SCALE GENOMIC DNA]</scope>
</reference>
<dbReference type="Proteomes" id="UP001642464">
    <property type="component" value="Unassembled WGS sequence"/>
</dbReference>
<evidence type="ECO:0000313" key="1">
    <source>
        <dbReference type="EMBL" id="CAK9042133.1"/>
    </source>
</evidence>
<proteinExistence type="predicted"/>
<name>A0ABP0LSC6_9DINO</name>
<gene>
    <name evidence="1" type="ORF">SCF082_LOCUS24291</name>
</gene>
<comment type="caution">
    <text evidence="1">The sequence shown here is derived from an EMBL/GenBank/DDBJ whole genome shotgun (WGS) entry which is preliminary data.</text>
</comment>
<accession>A0ABP0LSC6</accession>
<protein>
    <submittedName>
        <fullName evidence="1">COP9 signalosome complex subunit 8</fullName>
    </submittedName>
</protein>
<evidence type="ECO:0000313" key="2">
    <source>
        <dbReference type="Proteomes" id="UP001642464"/>
    </source>
</evidence>
<organism evidence="1 2">
    <name type="scientific">Durusdinium trenchii</name>
    <dbReference type="NCBI Taxonomy" id="1381693"/>
    <lineage>
        <taxon>Eukaryota</taxon>
        <taxon>Sar</taxon>
        <taxon>Alveolata</taxon>
        <taxon>Dinophyceae</taxon>
        <taxon>Suessiales</taxon>
        <taxon>Symbiodiniaceae</taxon>
        <taxon>Durusdinium</taxon>
    </lineage>
</organism>
<sequence length="262" mass="30289">MTLTLEHQTLRMLIFEHCCASDEQCLDLLVLQCTCRWWQKQFKQRIEPLYGFALPAVAHVAMHWGMFTEHGVISTRNWQDDSEVVWITDPDEDHGDFEGSSEGSRISPWPAYQLWHALMKRVCAWHSSQGKPQPFGQGLEACRLQLGPRSRRLDIEVFQPSSETIWMMRRMAPAEREVAMKNHLPSFKTLCCQFLRSDQRRVVKGTAADGARLSRLCPFEARHLRVQPLHLFRPSTPSETDPGDPVVDLGVEKSFRPNCWQM</sequence>
<dbReference type="EMBL" id="CAXAMM010017792">
    <property type="protein sequence ID" value="CAK9042133.1"/>
    <property type="molecule type" value="Genomic_DNA"/>
</dbReference>
<keyword evidence="2" id="KW-1185">Reference proteome</keyword>